<comment type="caution">
    <text evidence="3">The sequence shown here is derived from an EMBL/GenBank/DDBJ whole genome shotgun (WGS) entry which is preliminary data.</text>
</comment>
<evidence type="ECO:0000313" key="4">
    <source>
        <dbReference type="Proteomes" id="UP000646738"/>
    </source>
</evidence>
<dbReference type="EMBL" id="BNEA01000001">
    <property type="protein sequence ID" value="GHI50683.1"/>
    <property type="molecule type" value="Genomic_DNA"/>
</dbReference>
<evidence type="ECO:0000313" key="3">
    <source>
        <dbReference type="EMBL" id="GHI50683.1"/>
    </source>
</evidence>
<name>A0ABQ3R4C6_STRRR</name>
<dbReference type="InterPro" id="IPR037523">
    <property type="entry name" value="VOC_core"/>
</dbReference>
<keyword evidence="1" id="KW-0479">Metal-binding</keyword>
<dbReference type="RefSeq" id="WP_189993246.1">
    <property type="nucleotide sequence ID" value="NZ_BNCB01000005.1"/>
</dbReference>
<sequence>MRHIAFKVEAAAQEAIRERVTAAGHAETNAHVVDHGYCVSLYITDPNGLILEFAVDHTSNNRRR</sequence>
<evidence type="ECO:0000259" key="2">
    <source>
        <dbReference type="PROSITE" id="PS51819"/>
    </source>
</evidence>
<gene>
    <name evidence="3" type="ORF">Srubr_05290</name>
</gene>
<proteinExistence type="predicted"/>
<keyword evidence="4" id="KW-1185">Reference proteome</keyword>
<organism evidence="3 4">
    <name type="scientific">Streptomyces rubradiris</name>
    <name type="common">Streptomyces achromogenes subsp. rubradiris</name>
    <dbReference type="NCBI Taxonomy" id="285531"/>
    <lineage>
        <taxon>Bacteria</taxon>
        <taxon>Bacillati</taxon>
        <taxon>Actinomycetota</taxon>
        <taxon>Actinomycetes</taxon>
        <taxon>Kitasatosporales</taxon>
        <taxon>Streptomycetaceae</taxon>
        <taxon>Streptomyces</taxon>
    </lineage>
</organism>
<dbReference type="Gene3D" id="3.10.180.10">
    <property type="entry name" value="2,3-Dihydroxybiphenyl 1,2-Dioxygenase, domain 1"/>
    <property type="match status" value="1"/>
</dbReference>
<dbReference type="InterPro" id="IPR029068">
    <property type="entry name" value="Glyas_Bleomycin-R_OHBP_Dase"/>
</dbReference>
<dbReference type="Proteomes" id="UP000646738">
    <property type="component" value="Unassembled WGS sequence"/>
</dbReference>
<dbReference type="PROSITE" id="PS51819">
    <property type="entry name" value="VOC"/>
    <property type="match status" value="1"/>
</dbReference>
<accession>A0ABQ3R4C6</accession>
<protein>
    <recommendedName>
        <fullName evidence="2">VOC domain-containing protein</fullName>
    </recommendedName>
</protein>
<feature type="domain" description="VOC" evidence="2">
    <location>
        <begin position="1"/>
        <end position="56"/>
    </location>
</feature>
<dbReference type="InterPro" id="IPR000486">
    <property type="entry name" value="Xdiol_ring_cleave_dOase_1/2"/>
</dbReference>
<reference evidence="4" key="1">
    <citation type="submission" date="2023-07" db="EMBL/GenBank/DDBJ databases">
        <title>Whole genome shotgun sequence of Streptomyces achromogenes subsp. rubradiris NBRC 14000.</title>
        <authorList>
            <person name="Komaki H."/>
            <person name="Tamura T."/>
        </authorList>
    </citation>
    <scope>NUCLEOTIDE SEQUENCE [LARGE SCALE GENOMIC DNA]</scope>
    <source>
        <strain evidence="4">NBRC 14000</strain>
    </source>
</reference>
<dbReference type="SUPFAM" id="SSF54593">
    <property type="entry name" value="Glyoxalase/Bleomycin resistance protein/Dihydroxybiphenyl dioxygenase"/>
    <property type="match status" value="1"/>
</dbReference>
<dbReference type="PROSITE" id="PS00082">
    <property type="entry name" value="EXTRADIOL_DIOXYGENAS"/>
    <property type="match status" value="1"/>
</dbReference>
<evidence type="ECO:0000256" key="1">
    <source>
        <dbReference type="ARBA" id="ARBA00022723"/>
    </source>
</evidence>